<name>B7K7R9_GLOC7</name>
<dbReference type="GO" id="GO:0043190">
    <property type="term" value="C:ATP-binding cassette (ABC) transporter complex"/>
    <property type="evidence" value="ECO:0007669"/>
    <property type="project" value="TreeGrafter"/>
</dbReference>
<dbReference type="AlphaFoldDB" id="B7K7R9"/>
<accession>B7K7R9</accession>
<keyword evidence="4" id="KW-1003">Cell membrane</keyword>
<dbReference type="Proteomes" id="UP000002384">
    <property type="component" value="Chromosome"/>
</dbReference>
<dbReference type="STRING" id="65393.PCC7424_2703"/>
<sequence>MNAIATLDTVSYFYPSSSKAVLKDISLEIYSGEFLGLIGATGAGKTTLCLALNGIVPQFYGGRFFGHITVAGMDTLNYPVNQLARHVGMVFEDPEVQLTATSVENEIAFALENLSVPREEIYRRIPQVLEAVRLEGCEKKNPQDLSGGQKQRLAIAAALALQPSLLILDEPTSQLDPVGSEEVFATVKELNQELGIAIVMVSHAAEEMAEFADRLAFLSEGNLLAVDSPDKIYSKIDFLSENNLRPPQVAQSFYFINQRNIPIQPIPVTLPNGENLLKKLSNQITSPPSFPQPEIKTDQPLLSVQNLTHVYEDGTKALRDVTVDIHRGEYVLVIGQNGAGKSTLVKHFLNLLRPSQGKVYVDNRDTSQLSVSDLARLIGYVAQNPDNQIFNTTVEKEVSFALRNLGYSRKLVEQRTHQSLKNMELWEDRHLHPLALPRGDRARIVIAAILAMNPEIIIFDEPTIGQDYQGSRSILEVSRQLHQMGKTIIVITHHLYLMAEYAQRVLVMGKGTILLDAPIRHAYHQTELLQSTYLTPPQAVLLGQKLSELSDKDYPILTPQELAQCFVARSFTEEIK</sequence>
<feature type="domain" description="ABC transporter" evidence="9">
    <location>
        <begin position="7"/>
        <end position="245"/>
    </location>
</feature>
<feature type="domain" description="ABC transporter" evidence="9">
    <location>
        <begin position="302"/>
        <end position="535"/>
    </location>
</feature>
<dbReference type="GO" id="GO:0042626">
    <property type="term" value="F:ATPase-coupled transmembrane transporter activity"/>
    <property type="evidence" value="ECO:0007669"/>
    <property type="project" value="TreeGrafter"/>
</dbReference>
<reference evidence="11" key="1">
    <citation type="journal article" date="2011" name="MBio">
        <title>Novel metabolic attributes of the genus Cyanothece, comprising a group of unicellular nitrogen-fixing Cyanobacteria.</title>
        <authorList>
            <person name="Bandyopadhyay A."/>
            <person name="Elvitigala T."/>
            <person name="Welsh E."/>
            <person name="Stockel J."/>
            <person name="Liberton M."/>
            <person name="Min H."/>
            <person name="Sherman L.A."/>
            <person name="Pakrasi H.B."/>
        </authorList>
    </citation>
    <scope>NUCLEOTIDE SEQUENCE [LARGE SCALE GENOMIC DNA]</scope>
    <source>
        <strain evidence="11">PCC 7424</strain>
    </source>
</reference>
<evidence type="ECO:0000256" key="3">
    <source>
        <dbReference type="ARBA" id="ARBA00022448"/>
    </source>
</evidence>
<dbReference type="GO" id="GO:0005524">
    <property type="term" value="F:ATP binding"/>
    <property type="evidence" value="ECO:0007669"/>
    <property type="project" value="UniProtKB-KW"/>
</dbReference>
<dbReference type="InterPro" id="IPR027417">
    <property type="entry name" value="P-loop_NTPase"/>
</dbReference>
<protein>
    <submittedName>
        <fullName evidence="10">ABC transporter related</fullName>
    </submittedName>
</protein>
<keyword evidence="8" id="KW-0472">Membrane</keyword>
<dbReference type="FunFam" id="3.40.50.300:FF:000224">
    <property type="entry name" value="Energy-coupling factor transporter ATP-binding protein EcfA"/>
    <property type="match status" value="2"/>
</dbReference>
<dbReference type="RefSeq" id="WP_015954716.1">
    <property type="nucleotide sequence ID" value="NC_011729.1"/>
</dbReference>
<dbReference type="Pfam" id="PF00005">
    <property type="entry name" value="ABC_tran"/>
    <property type="match status" value="2"/>
</dbReference>
<evidence type="ECO:0000259" key="9">
    <source>
        <dbReference type="PROSITE" id="PS50893"/>
    </source>
</evidence>
<dbReference type="Gene3D" id="3.40.50.300">
    <property type="entry name" value="P-loop containing nucleotide triphosphate hydrolases"/>
    <property type="match status" value="2"/>
</dbReference>
<dbReference type="PROSITE" id="PS50893">
    <property type="entry name" value="ABC_TRANSPORTER_2"/>
    <property type="match status" value="2"/>
</dbReference>
<dbReference type="NCBIfam" id="NF010167">
    <property type="entry name" value="PRK13648.1"/>
    <property type="match status" value="2"/>
</dbReference>
<dbReference type="PANTHER" id="PTHR43553:SF21">
    <property type="entry name" value="ABC TRANSPORTER ATP-BINDING PROTEIN MA_1418-RELATED"/>
    <property type="match status" value="1"/>
</dbReference>
<evidence type="ECO:0000256" key="8">
    <source>
        <dbReference type="ARBA" id="ARBA00023136"/>
    </source>
</evidence>
<evidence type="ECO:0000256" key="4">
    <source>
        <dbReference type="ARBA" id="ARBA00022475"/>
    </source>
</evidence>
<keyword evidence="11" id="KW-1185">Reference proteome</keyword>
<dbReference type="InterPro" id="IPR015856">
    <property type="entry name" value="ABC_transpr_CbiO/EcfA_su"/>
</dbReference>
<keyword evidence="5" id="KW-0547">Nucleotide-binding</keyword>
<evidence type="ECO:0000256" key="6">
    <source>
        <dbReference type="ARBA" id="ARBA00022840"/>
    </source>
</evidence>
<dbReference type="InterPro" id="IPR017871">
    <property type="entry name" value="ABC_transporter-like_CS"/>
</dbReference>
<dbReference type="PROSITE" id="PS00211">
    <property type="entry name" value="ABC_TRANSPORTER_1"/>
    <property type="match status" value="1"/>
</dbReference>
<dbReference type="PANTHER" id="PTHR43553">
    <property type="entry name" value="HEAVY METAL TRANSPORTER"/>
    <property type="match status" value="1"/>
</dbReference>
<dbReference type="CDD" id="cd03225">
    <property type="entry name" value="ABC_cobalt_CbiO_domain1"/>
    <property type="match status" value="2"/>
</dbReference>
<evidence type="ECO:0000256" key="5">
    <source>
        <dbReference type="ARBA" id="ARBA00022741"/>
    </source>
</evidence>
<proteinExistence type="inferred from homology"/>
<keyword evidence="3" id="KW-0813">Transport</keyword>
<dbReference type="InterPro" id="IPR003593">
    <property type="entry name" value="AAA+_ATPase"/>
</dbReference>
<dbReference type="HOGENOM" id="CLU_000604_86_7_3"/>
<gene>
    <name evidence="10" type="ordered locus">PCC7424_2703</name>
</gene>
<organism evidence="10 11">
    <name type="scientific">Gloeothece citriformis (strain PCC 7424)</name>
    <name type="common">Cyanothece sp. (strain PCC 7424)</name>
    <dbReference type="NCBI Taxonomy" id="65393"/>
    <lineage>
        <taxon>Bacteria</taxon>
        <taxon>Bacillati</taxon>
        <taxon>Cyanobacteriota</taxon>
        <taxon>Cyanophyceae</taxon>
        <taxon>Oscillatoriophycideae</taxon>
        <taxon>Chroococcales</taxon>
        <taxon>Aphanothecaceae</taxon>
        <taxon>Gloeothece</taxon>
        <taxon>Gloeothece citriformis</taxon>
    </lineage>
</organism>
<dbReference type="SMART" id="SM00382">
    <property type="entry name" value="AAA"/>
    <property type="match status" value="2"/>
</dbReference>
<evidence type="ECO:0000313" key="11">
    <source>
        <dbReference type="Proteomes" id="UP000002384"/>
    </source>
</evidence>
<dbReference type="GO" id="GO:0016887">
    <property type="term" value="F:ATP hydrolysis activity"/>
    <property type="evidence" value="ECO:0007669"/>
    <property type="project" value="InterPro"/>
</dbReference>
<evidence type="ECO:0000256" key="2">
    <source>
        <dbReference type="ARBA" id="ARBA00005417"/>
    </source>
</evidence>
<keyword evidence="6" id="KW-0067">ATP-binding</keyword>
<evidence type="ECO:0000256" key="1">
    <source>
        <dbReference type="ARBA" id="ARBA00004236"/>
    </source>
</evidence>
<comment type="subcellular location">
    <subcellularLocation>
        <location evidence="1">Cell membrane</location>
    </subcellularLocation>
</comment>
<dbReference type="eggNOG" id="COG1122">
    <property type="taxonomic scope" value="Bacteria"/>
</dbReference>
<dbReference type="InterPro" id="IPR050095">
    <property type="entry name" value="ECF_ABC_transporter_ATP-bd"/>
</dbReference>
<dbReference type="KEGG" id="cyc:PCC7424_2703"/>
<dbReference type="InterPro" id="IPR003439">
    <property type="entry name" value="ABC_transporter-like_ATP-bd"/>
</dbReference>
<evidence type="ECO:0000313" key="10">
    <source>
        <dbReference type="EMBL" id="ACK71115.1"/>
    </source>
</evidence>
<comment type="similarity">
    <text evidence="2">Belongs to the ABC transporter superfamily.</text>
</comment>
<keyword evidence="7" id="KW-1278">Translocase</keyword>
<evidence type="ECO:0000256" key="7">
    <source>
        <dbReference type="ARBA" id="ARBA00022967"/>
    </source>
</evidence>
<dbReference type="OrthoDB" id="501320at2"/>
<dbReference type="EMBL" id="CP001291">
    <property type="protein sequence ID" value="ACK71115.1"/>
    <property type="molecule type" value="Genomic_DNA"/>
</dbReference>
<dbReference type="SUPFAM" id="SSF52540">
    <property type="entry name" value="P-loop containing nucleoside triphosphate hydrolases"/>
    <property type="match status" value="2"/>
</dbReference>